<evidence type="ECO:0000256" key="1">
    <source>
        <dbReference type="ARBA" id="ARBA00004123"/>
    </source>
</evidence>
<feature type="domain" description="Homeobox" evidence="10">
    <location>
        <begin position="379"/>
        <end position="439"/>
    </location>
</feature>
<dbReference type="CDD" id="cd00086">
    <property type="entry name" value="homeodomain"/>
    <property type="match status" value="1"/>
</dbReference>
<dbReference type="Gene3D" id="1.10.10.60">
    <property type="entry name" value="Homeodomain-like"/>
    <property type="match status" value="1"/>
</dbReference>
<dbReference type="PANTHER" id="PTHR45659">
    <property type="entry name" value="HOMEOBOX PROTEIN HOX"/>
    <property type="match status" value="1"/>
</dbReference>
<evidence type="ECO:0000313" key="11">
    <source>
        <dbReference type="Proteomes" id="UP000515204"/>
    </source>
</evidence>
<feature type="region of interest" description="Disordered" evidence="9">
    <location>
        <begin position="298"/>
        <end position="330"/>
    </location>
</feature>
<accession>A0A6P3Y636</accession>
<keyword evidence="6 7" id="KW-0539">Nucleus</keyword>
<keyword evidence="11" id="KW-1185">Reference proteome</keyword>
<proteinExistence type="inferred from homology"/>
<dbReference type="AlphaFoldDB" id="A0A6P3Y636"/>
<feature type="DNA-binding region" description="Homeobox" evidence="7">
    <location>
        <begin position="381"/>
        <end position="440"/>
    </location>
</feature>
<dbReference type="InterPro" id="IPR001356">
    <property type="entry name" value="HD"/>
</dbReference>
<feature type="compositionally biased region" description="Polar residues" evidence="9">
    <location>
        <begin position="188"/>
        <end position="197"/>
    </location>
</feature>
<dbReference type="Pfam" id="PF00046">
    <property type="entry name" value="Homeodomain"/>
    <property type="match status" value="1"/>
</dbReference>
<keyword evidence="3" id="KW-0217">Developmental protein</keyword>
<dbReference type="GO" id="GO:0009952">
    <property type="term" value="P:anterior/posterior pattern specification"/>
    <property type="evidence" value="ECO:0007669"/>
    <property type="project" value="TreeGrafter"/>
</dbReference>
<dbReference type="PANTHER" id="PTHR45659:SF4">
    <property type="entry name" value="HOMEOBOX PROTEIN ABDOMINAL-A"/>
    <property type="match status" value="1"/>
</dbReference>
<evidence type="ECO:0000256" key="7">
    <source>
        <dbReference type="PROSITE-ProRule" id="PRU00108"/>
    </source>
</evidence>
<dbReference type="SMART" id="SM00389">
    <property type="entry name" value="HOX"/>
    <property type="match status" value="1"/>
</dbReference>
<sequence length="515" mass="59114">MACNSTNICSYGMKQYKRKQNKAVVLPNFVEEWPQNQPSPQNALLYGQNFPNETQPNSFPTLRFLLEQGKKPTESLASPANPYDNTYNNHYHDQYSNGGNYQYDNRYSEQIAAHVSNQVTSTVPIQAGYQATAISGSAAEQHSQYQQQDVYYGNEQCYLRHEAYTRRYNPLPMTSTTPNLASPVVSPLQETPQQSSMYASQEYVAQQNYAGNNSEQNSPSAANNPKSPVQSPLQETSQSNVYATQGYVAQQNYACNNSEREGPIAGNGQKSPVVRPLQETSQQSNVYAAQGYVAQQNYPHDDSKQESPSAANDQDSSVTRPLQEASQQSNVYATHQYAEQQSYANNSEQRGHIAPHKIKQQPIQYFPWMRFKHDSGNENKGARKRQTYTQQQTLQLEQEFLQSRYLSKAERVKLSRNLNLSERQIKIWFQNRRMKAKKEQQQKLSVNQQRQQTSMQEQAILQQESIMQQQRPTVQQQQRTLQQEWLITQQPQQLQQAHPDCQNYPQQQYVFHCSS</sequence>
<dbReference type="PRINTS" id="PR00024">
    <property type="entry name" value="HOMEOBOX"/>
</dbReference>
<dbReference type="GO" id="GO:0000981">
    <property type="term" value="F:DNA-binding transcription factor activity, RNA polymerase II-specific"/>
    <property type="evidence" value="ECO:0007669"/>
    <property type="project" value="InterPro"/>
</dbReference>
<evidence type="ECO:0000256" key="3">
    <source>
        <dbReference type="ARBA" id="ARBA00022473"/>
    </source>
</evidence>
<reference evidence="12" key="1">
    <citation type="submission" date="2025-08" db="UniProtKB">
        <authorList>
            <consortium name="RefSeq"/>
        </authorList>
    </citation>
    <scope>IDENTIFICATION</scope>
</reference>
<keyword evidence="4 7" id="KW-0238">DNA-binding</keyword>
<dbReference type="GO" id="GO:0000122">
    <property type="term" value="P:negative regulation of transcription by RNA polymerase II"/>
    <property type="evidence" value="ECO:0007669"/>
    <property type="project" value="TreeGrafter"/>
</dbReference>
<evidence type="ECO:0000256" key="4">
    <source>
        <dbReference type="ARBA" id="ARBA00023125"/>
    </source>
</evidence>
<organism evidence="11 12">
    <name type="scientific">Dinoponera quadriceps</name>
    <name type="common">South American ant</name>
    <dbReference type="NCBI Taxonomy" id="609295"/>
    <lineage>
        <taxon>Eukaryota</taxon>
        <taxon>Metazoa</taxon>
        <taxon>Ecdysozoa</taxon>
        <taxon>Arthropoda</taxon>
        <taxon>Hexapoda</taxon>
        <taxon>Insecta</taxon>
        <taxon>Pterygota</taxon>
        <taxon>Neoptera</taxon>
        <taxon>Endopterygota</taxon>
        <taxon>Hymenoptera</taxon>
        <taxon>Apocrita</taxon>
        <taxon>Aculeata</taxon>
        <taxon>Formicoidea</taxon>
        <taxon>Formicidae</taxon>
        <taxon>Ponerinae</taxon>
        <taxon>Ponerini</taxon>
        <taxon>Dinoponera</taxon>
    </lineage>
</organism>
<dbReference type="InterPro" id="IPR050296">
    <property type="entry name" value="Antp_homeobox"/>
</dbReference>
<evidence type="ECO:0000259" key="10">
    <source>
        <dbReference type="PROSITE" id="PS50071"/>
    </source>
</evidence>
<protein>
    <submittedName>
        <fullName evidence="12">Homeotic protein antennapedia-like</fullName>
    </submittedName>
</protein>
<feature type="region of interest" description="Disordered" evidence="9">
    <location>
        <begin position="211"/>
        <end position="237"/>
    </location>
</feature>
<feature type="compositionally biased region" description="Polar residues" evidence="9">
    <location>
        <begin position="306"/>
        <end position="330"/>
    </location>
</feature>
<dbReference type="GO" id="GO:0000978">
    <property type="term" value="F:RNA polymerase II cis-regulatory region sequence-specific DNA binding"/>
    <property type="evidence" value="ECO:0007669"/>
    <property type="project" value="TreeGrafter"/>
</dbReference>
<evidence type="ECO:0000256" key="9">
    <source>
        <dbReference type="SAM" id="MobiDB-lite"/>
    </source>
</evidence>
<dbReference type="PROSITE" id="PS50071">
    <property type="entry name" value="HOMEOBOX_2"/>
    <property type="match status" value="1"/>
</dbReference>
<evidence type="ECO:0000313" key="12">
    <source>
        <dbReference type="RefSeq" id="XP_014486345.1"/>
    </source>
</evidence>
<keyword evidence="5 7" id="KW-0371">Homeobox</keyword>
<comment type="similarity">
    <text evidence="2">Belongs to the Antp homeobox family.</text>
</comment>
<gene>
    <name evidence="12" type="primary">LOC106750484</name>
</gene>
<dbReference type="SUPFAM" id="SSF46689">
    <property type="entry name" value="Homeodomain-like"/>
    <property type="match status" value="1"/>
</dbReference>
<dbReference type="InterPro" id="IPR020479">
    <property type="entry name" value="HD_metazoa"/>
</dbReference>
<evidence type="ECO:0000256" key="2">
    <source>
        <dbReference type="ARBA" id="ARBA00009107"/>
    </source>
</evidence>
<evidence type="ECO:0000256" key="8">
    <source>
        <dbReference type="RuleBase" id="RU000682"/>
    </source>
</evidence>
<dbReference type="PROSITE" id="PS00027">
    <property type="entry name" value="HOMEOBOX_1"/>
    <property type="match status" value="1"/>
</dbReference>
<dbReference type="GO" id="GO:0005634">
    <property type="term" value="C:nucleus"/>
    <property type="evidence" value="ECO:0007669"/>
    <property type="project" value="UniProtKB-SubCell"/>
</dbReference>
<feature type="region of interest" description="Disordered" evidence="9">
    <location>
        <begin position="169"/>
        <end position="197"/>
    </location>
</feature>
<dbReference type="InterPro" id="IPR017970">
    <property type="entry name" value="Homeobox_CS"/>
</dbReference>
<dbReference type="KEGG" id="dqu:106750484"/>
<comment type="subcellular location">
    <subcellularLocation>
        <location evidence="1 7 8">Nucleus</location>
    </subcellularLocation>
</comment>
<feature type="region of interest" description="Disordered" evidence="9">
    <location>
        <begin position="258"/>
        <end position="282"/>
    </location>
</feature>
<dbReference type="OrthoDB" id="6159439at2759"/>
<dbReference type="GeneID" id="106750484"/>
<name>A0A6P3Y636_DINQU</name>
<evidence type="ECO:0000256" key="6">
    <source>
        <dbReference type="ARBA" id="ARBA00023242"/>
    </source>
</evidence>
<dbReference type="Proteomes" id="UP000515204">
    <property type="component" value="Unplaced"/>
</dbReference>
<evidence type="ECO:0000256" key="5">
    <source>
        <dbReference type="ARBA" id="ARBA00023155"/>
    </source>
</evidence>
<dbReference type="InterPro" id="IPR009057">
    <property type="entry name" value="Homeodomain-like_sf"/>
</dbReference>
<dbReference type="RefSeq" id="XP_014486345.1">
    <property type="nucleotide sequence ID" value="XM_014630859.1"/>
</dbReference>